<keyword evidence="2" id="KW-0560">Oxidoreductase</keyword>
<evidence type="ECO:0000313" key="5">
    <source>
        <dbReference type="Proteomes" id="UP000178385"/>
    </source>
</evidence>
<comment type="caution">
    <text evidence="4">The sequence shown here is derived from an EMBL/GenBank/DDBJ whole genome shotgun (WGS) entry which is preliminary data.</text>
</comment>
<dbReference type="AlphaFoldDB" id="A0A1G1Y4H5"/>
<comment type="similarity">
    <text evidence="1">Belongs to the nitroreductase family.</text>
</comment>
<reference evidence="4 5" key="1">
    <citation type="journal article" date="2016" name="Nat. Commun.">
        <title>Thousands of microbial genomes shed light on interconnected biogeochemical processes in an aquifer system.</title>
        <authorList>
            <person name="Anantharaman K."/>
            <person name="Brown C.T."/>
            <person name="Hug L.A."/>
            <person name="Sharon I."/>
            <person name="Castelle C.J."/>
            <person name="Probst A.J."/>
            <person name="Thomas B.C."/>
            <person name="Singh A."/>
            <person name="Wilkins M.J."/>
            <person name="Karaoz U."/>
            <person name="Brodie E.L."/>
            <person name="Williams K.H."/>
            <person name="Hubbard S.S."/>
            <person name="Banfield J.F."/>
        </authorList>
    </citation>
    <scope>NUCLEOTIDE SEQUENCE [LARGE SCALE GENOMIC DNA]</scope>
</reference>
<accession>A0A1G1Y4H5</accession>
<evidence type="ECO:0000259" key="3">
    <source>
        <dbReference type="Pfam" id="PF00881"/>
    </source>
</evidence>
<protein>
    <recommendedName>
        <fullName evidence="3">Nitroreductase domain-containing protein</fullName>
    </recommendedName>
</protein>
<dbReference type="EMBL" id="MHIG01000016">
    <property type="protein sequence ID" value="OGY47074.1"/>
    <property type="molecule type" value="Genomic_DNA"/>
</dbReference>
<evidence type="ECO:0000256" key="1">
    <source>
        <dbReference type="ARBA" id="ARBA00007118"/>
    </source>
</evidence>
<dbReference type="SUPFAM" id="SSF55469">
    <property type="entry name" value="FMN-dependent nitroreductase-like"/>
    <property type="match status" value="1"/>
</dbReference>
<evidence type="ECO:0000256" key="2">
    <source>
        <dbReference type="ARBA" id="ARBA00023002"/>
    </source>
</evidence>
<dbReference type="Proteomes" id="UP000178385">
    <property type="component" value="Unassembled WGS sequence"/>
</dbReference>
<dbReference type="InterPro" id="IPR029479">
    <property type="entry name" value="Nitroreductase"/>
</dbReference>
<gene>
    <name evidence="4" type="ORF">A2840_02655</name>
</gene>
<dbReference type="GO" id="GO:0016491">
    <property type="term" value="F:oxidoreductase activity"/>
    <property type="evidence" value="ECO:0007669"/>
    <property type="project" value="UniProtKB-KW"/>
</dbReference>
<name>A0A1G1Y4H5_9BACT</name>
<dbReference type="Pfam" id="PF00881">
    <property type="entry name" value="Nitroreductase"/>
    <property type="match status" value="1"/>
</dbReference>
<dbReference type="CDD" id="cd02138">
    <property type="entry name" value="TdsD-like"/>
    <property type="match status" value="1"/>
</dbReference>
<sequence length="202" mass="23076">MSVQPYPIKETPVDHEILDVIKNRWSPVAFSNQPIEPEKINSLFEAARWTMSSRNEQPWRFIYATKADGKSFEKIADLLTEDNAYAKNAYLLMVVCAMKNFVYKNKPNPVYLYDTGAAVGYLFLQAVALGLIGHEMRGFDREAAYEKLNIPANQAEAVVMMAVGYPGELDNELIIEEKRQDHLAKRTRKPISEIAFRDTWPS</sequence>
<dbReference type="InterPro" id="IPR000415">
    <property type="entry name" value="Nitroreductase-like"/>
</dbReference>
<feature type="domain" description="Nitroreductase" evidence="3">
    <location>
        <begin position="21"/>
        <end position="91"/>
    </location>
</feature>
<dbReference type="Gene3D" id="3.40.109.10">
    <property type="entry name" value="NADH Oxidase"/>
    <property type="match status" value="1"/>
</dbReference>
<dbReference type="PANTHER" id="PTHR43673:SF10">
    <property type="entry name" value="NADH DEHYDROGENASE_NAD(P)H NITROREDUCTASE XCC3605-RELATED"/>
    <property type="match status" value="1"/>
</dbReference>
<evidence type="ECO:0000313" key="4">
    <source>
        <dbReference type="EMBL" id="OGY47074.1"/>
    </source>
</evidence>
<organism evidence="4 5">
    <name type="scientific">Candidatus Buchananbacteria bacterium RIFCSPHIGHO2_01_FULL_47_11b</name>
    <dbReference type="NCBI Taxonomy" id="1797537"/>
    <lineage>
        <taxon>Bacteria</taxon>
        <taxon>Candidatus Buchananiibacteriota</taxon>
    </lineage>
</organism>
<dbReference type="PANTHER" id="PTHR43673">
    <property type="entry name" value="NAD(P)H NITROREDUCTASE YDGI-RELATED"/>
    <property type="match status" value="1"/>
</dbReference>
<proteinExistence type="inferred from homology"/>